<dbReference type="GO" id="GO:0005886">
    <property type="term" value="C:plasma membrane"/>
    <property type="evidence" value="ECO:0007669"/>
    <property type="project" value="UniProtKB-SubCell"/>
</dbReference>
<evidence type="ECO:0000256" key="2">
    <source>
        <dbReference type="ARBA" id="ARBA00022475"/>
    </source>
</evidence>
<evidence type="ECO:0000313" key="8">
    <source>
        <dbReference type="EMBL" id="OYQ27126.1"/>
    </source>
</evidence>
<protein>
    <recommendedName>
        <fullName evidence="7">Cytochrome b561 bacterial/Ni-hydrogenase domain-containing protein</fullName>
    </recommendedName>
</protein>
<keyword evidence="5 6" id="KW-0472">Membrane</keyword>
<dbReference type="PANTHER" id="PTHR30485:SF1">
    <property type="entry name" value="CYTOCHROME YDHU-RELATED"/>
    <property type="match status" value="1"/>
</dbReference>
<keyword evidence="4 6" id="KW-1133">Transmembrane helix</keyword>
<comment type="subcellular location">
    <subcellularLocation>
        <location evidence="1">Cell membrane</location>
        <topology evidence="1">Multi-pass membrane protein</topology>
    </subcellularLocation>
</comment>
<dbReference type="SUPFAM" id="SSF81342">
    <property type="entry name" value="Transmembrane di-heme cytochromes"/>
    <property type="match status" value="1"/>
</dbReference>
<keyword evidence="3 6" id="KW-0812">Transmembrane</keyword>
<dbReference type="GO" id="GO:0009055">
    <property type="term" value="F:electron transfer activity"/>
    <property type="evidence" value="ECO:0007669"/>
    <property type="project" value="InterPro"/>
</dbReference>
<dbReference type="Pfam" id="PF01292">
    <property type="entry name" value="Ni_hydr_CYTB"/>
    <property type="match status" value="1"/>
</dbReference>
<dbReference type="Gene3D" id="1.20.950.20">
    <property type="entry name" value="Transmembrane di-heme cytochromes, Chain C"/>
    <property type="match status" value="1"/>
</dbReference>
<dbReference type="InterPro" id="IPR011577">
    <property type="entry name" value="Cyt_b561_bac/Ni-Hgenase"/>
</dbReference>
<feature type="transmembrane region" description="Helical" evidence="6">
    <location>
        <begin position="21"/>
        <end position="40"/>
    </location>
</feature>
<sequence>MLAPPPRRVLRHHWLVRLTHWTNALAIILLLMTGLNIFGAHPRLYWGDAGSVDHRAGQWLEIGASPPWRDPGGWLQIGDQRFDTSGLLGVSTSAKGAPNIVAFPHWATLPSGRDLATARSWHFFFAWVLILNGLTWLGHGLVSGRLWRDILPSRSQLSPAHLWHDIVEHAKLRFPKGEAALSYEVLQRLAYAGVTLILIPTVILTGLAMSPGMDAAWPFLDALWGGRQSARSVHFIAMALIAGFLALHLVLVLLSGPIRQIGAMITGRLTIGGAK</sequence>
<gene>
    <name evidence="8" type="ORF">CHU93_11235</name>
</gene>
<evidence type="ECO:0000256" key="4">
    <source>
        <dbReference type="ARBA" id="ARBA00022989"/>
    </source>
</evidence>
<evidence type="ECO:0000256" key="6">
    <source>
        <dbReference type="SAM" id="Phobius"/>
    </source>
</evidence>
<comment type="caution">
    <text evidence="8">The sequence shown here is derived from an EMBL/GenBank/DDBJ whole genome shotgun (WGS) entry which is preliminary data.</text>
</comment>
<reference evidence="8 9" key="1">
    <citation type="submission" date="2017-07" db="EMBL/GenBank/DDBJ databases">
        <title>Sandarakinorhabdus cyanobacteriorum sp. nov., a novel bacterium isolated from cyanobacterial aggregates in a eutrophic lake.</title>
        <authorList>
            <person name="Cai H."/>
        </authorList>
    </citation>
    <scope>NUCLEOTIDE SEQUENCE [LARGE SCALE GENOMIC DNA]</scope>
    <source>
        <strain evidence="8 9">TH057</strain>
    </source>
</reference>
<evidence type="ECO:0000256" key="5">
    <source>
        <dbReference type="ARBA" id="ARBA00023136"/>
    </source>
</evidence>
<evidence type="ECO:0000256" key="3">
    <source>
        <dbReference type="ARBA" id="ARBA00022692"/>
    </source>
</evidence>
<evidence type="ECO:0000259" key="7">
    <source>
        <dbReference type="Pfam" id="PF01292"/>
    </source>
</evidence>
<dbReference type="GO" id="GO:0020037">
    <property type="term" value="F:heme binding"/>
    <property type="evidence" value="ECO:0007669"/>
    <property type="project" value="TreeGrafter"/>
</dbReference>
<dbReference type="AlphaFoldDB" id="A0A255YD12"/>
<feature type="transmembrane region" description="Helical" evidence="6">
    <location>
        <begin position="189"/>
        <end position="213"/>
    </location>
</feature>
<feature type="domain" description="Cytochrome b561 bacterial/Ni-hydrogenase" evidence="7">
    <location>
        <begin position="11"/>
        <end position="267"/>
    </location>
</feature>
<evidence type="ECO:0000313" key="9">
    <source>
        <dbReference type="Proteomes" id="UP000216991"/>
    </source>
</evidence>
<feature type="transmembrane region" description="Helical" evidence="6">
    <location>
        <begin position="233"/>
        <end position="254"/>
    </location>
</feature>
<proteinExistence type="predicted"/>
<accession>A0A255YD12</accession>
<dbReference type="PANTHER" id="PTHR30485">
    <property type="entry name" value="NI/FE-HYDROGENASE 1 B-TYPE CYTOCHROME SUBUNIT"/>
    <property type="match status" value="1"/>
</dbReference>
<dbReference type="Proteomes" id="UP000216991">
    <property type="component" value="Unassembled WGS sequence"/>
</dbReference>
<keyword evidence="9" id="KW-1185">Reference proteome</keyword>
<dbReference type="EMBL" id="NOXT01000115">
    <property type="protein sequence ID" value="OYQ27126.1"/>
    <property type="molecule type" value="Genomic_DNA"/>
</dbReference>
<feature type="transmembrane region" description="Helical" evidence="6">
    <location>
        <begin position="121"/>
        <end position="142"/>
    </location>
</feature>
<organism evidence="8 9">
    <name type="scientific">Sandarakinorhabdus cyanobacteriorum</name>
    <dbReference type="NCBI Taxonomy" id="1981098"/>
    <lineage>
        <taxon>Bacteria</taxon>
        <taxon>Pseudomonadati</taxon>
        <taxon>Pseudomonadota</taxon>
        <taxon>Alphaproteobacteria</taxon>
        <taxon>Sphingomonadales</taxon>
        <taxon>Sphingosinicellaceae</taxon>
        <taxon>Sandarakinorhabdus</taxon>
    </lineage>
</organism>
<dbReference type="InterPro" id="IPR016174">
    <property type="entry name" value="Di-haem_cyt_TM"/>
</dbReference>
<dbReference type="GO" id="GO:0022904">
    <property type="term" value="P:respiratory electron transport chain"/>
    <property type="evidence" value="ECO:0007669"/>
    <property type="project" value="InterPro"/>
</dbReference>
<evidence type="ECO:0000256" key="1">
    <source>
        <dbReference type="ARBA" id="ARBA00004651"/>
    </source>
</evidence>
<dbReference type="OrthoDB" id="9781740at2"/>
<name>A0A255YD12_9SPHN</name>
<keyword evidence="2" id="KW-1003">Cell membrane</keyword>
<dbReference type="InterPro" id="IPR051542">
    <property type="entry name" value="Hydrogenase_cytochrome"/>
</dbReference>